<evidence type="ECO:0000313" key="10">
    <source>
        <dbReference type="EMBL" id="MCG2588197.1"/>
    </source>
</evidence>
<dbReference type="Proteomes" id="UP001165366">
    <property type="component" value="Unassembled WGS sequence"/>
</dbReference>
<dbReference type="Pfam" id="PF01713">
    <property type="entry name" value="Smr"/>
    <property type="match status" value="1"/>
</dbReference>
<comment type="caution">
    <text evidence="10">The sequence shown here is derived from an EMBL/GenBank/DDBJ whole genome shotgun (WGS) entry which is preliminary data.</text>
</comment>
<evidence type="ECO:0000259" key="9">
    <source>
        <dbReference type="PROSITE" id="PS50828"/>
    </source>
</evidence>
<dbReference type="SMART" id="SM00463">
    <property type="entry name" value="SMR"/>
    <property type="match status" value="1"/>
</dbReference>
<dbReference type="SUPFAM" id="SSF160443">
    <property type="entry name" value="SMR domain-like"/>
    <property type="match status" value="1"/>
</dbReference>
<dbReference type="SMART" id="SM00534">
    <property type="entry name" value="MUTSac"/>
    <property type="match status" value="1"/>
</dbReference>
<dbReference type="PANTHER" id="PTHR48466:SF2">
    <property type="entry name" value="OS10G0509000 PROTEIN"/>
    <property type="match status" value="1"/>
</dbReference>
<evidence type="ECO:0000313" key="11">
    <source>
        <dbReference type="Proteomes" id="UP001165366"/>
    </source>
</evidence>
<dbReference type="InterPro" id="IPR007696">
    <property type="entry name" value="DNA_mismatch_repair_MutS_core"/>
</dbReference>
<dbReference type="SUPFAM" id="SSF52540">
    <property type="entry name" value="P-loop containing nucleoside triphosphate hydrolases"/>
    <property type="match status" value="1"/>
</dbReference>
<dbReference type="InterPro" id="IPR046893">
    <property type="entry name" value="MSSS"/>
</dbReference>
<dbReference type="EC" id="3.6.4.-" evidence="7"/>
<feature type="coiled-coil region" evidence="8">
    <location>
        <begin position="529"/>
        <end position="642"/>
    </location>
</feature>
<keyword evidence="7 10" id="KW-0255">Endonuclease</keyword>
<dbReference type="RefSeq" id="WP_237853041.1">
    <property type="nucleotide sequence ID" value="NZ_JAKLWS010000006.1"/>
</dbReference>
<proteinExistence type="inferred from homology"/>
<evidence type="ECO:0000256" key="7">
    <source>
        <dbReference type="HAMAP-Rule" id="MF_00092"/>
    </source>
</evidence>
<protein>
    <recommendedName>
        <fullName evidence="7">Endonuclease MutS2</fullName>
        <ecNumber evidence="7">3.1.-.-</ecNumber>
    </recommendedName>
    <alternativeName>
        <fullName evidence="7">Ribosome-associated protein quality control-upstream factor</fullName>
        <shortName evidence="7">RQC-upstream factor</shortName>
        <shortName evidence="7">RqcU</shortName>
        <ecNumber evidence="7">3.6.4.-</ecNumber>
    </alternativeName>
</protein>
<keyword evidence="1 7" id="KW-0699">rRNA-binding</keyword>
<feature type="coiled-coil region" evidence="8">
    <location>
        <begin position="235"/>
        <end position="263"/>
    </location>
</feature>
<dbReference type="SMART" id="SM00533">
    <property type="entry name" value="MUTSd"/>
    <property type="match status" value="1"/>
</dbReference>
<reference evidence="10" key="1">
    <citation type="submission" date="2022-01" db="EMBL/GenBank/DDBJ databases">
        <authorList>
            <person name="Wang Y."/>
        </authorList>
    </citation>
    <scope>NUCLEOTIDE SEQUENCE</scope>
    <source>
        <strain evidence="10">WB101</strain>
    </source>
</reference>
<comment type="subunit">
    <text evidence="7">Homodimer. Binds to stalled ribosomes, contacting rRNA.</text>
</comment>
<dbReference type="CDD" id="cd06503">
    <property type="entry name" value="ATP-synt_Fo_b"/>
    <property type="match status" value="1"/>
</dbReference>
<evidence type="ECO:0000256" key="1">
    <source>
        <dbReference type="ARBA" id="ARBA00022730"/>
    </source>
</evidence>
<keyword evidence="3 7" id="KW-0378">Hydrolase</keyword>
<dbReference type="InterPro" id="IPR036063">
    <property type="entry name" value="Smr_dom_sf"/>
</dbReference>
<evidence type="ECO:0000256" key="5">
    <source>
        <dbReference type="ARBA" id="ARBA00022884"/>
    </source>
</evidence>
<dbReference type="PROSITE" id="PS50828">
    <property type="entry name" value="SMR"/>
    <property type="match status" value="1"/>
</dbReference>
<keyword evidence="4 7" id="KW-0067">ATP-binding</keyword>
<keyword evidence="7" id="KW-0540">Nuclease</keyword>
<dbReference type="SUPFAM" id="SSF48334">
    <property type="entry name" value="DNA repair protein MutS, domain III"/>
    <property type="match status" value="1"/>
</dbReference>
<name>A0ABS9KBG3_9BACT</name>
<keyword evidence="11" id="KW-1185">Reference proteome</keyword>
<keyword evidence="2 7" id="KW-0547">Nucleotide-binding</keyword>
<evidence type="ECO:0000256" key="2">
    <source>
        <dbReference type="ARBA" id="ARBA00022741"/>
    </source>
</evidence>
<dbReference type="EC" id="3.1.-.-" evidence="7"/>
<dbReference type="Gene3D" id="3.30.1370.110">
    <property type="match status" value="1"/>
</dbReference>
<dbReference type="InterPro" id="IPR002625">
    <property type="entry name" value="Smr_dom"/>
</dbReference>
<dbReference type="InterPro" id="IPR036187">
    <property type="entry name" value="DNA_mismatch_repair_MutS_sf"/>
</dbReference>
<evidence type="ECO:0000256" key="6">
    <source>
        <dbReference type="ARBA" id="ARBA00023125"/>
    </source>
</evidence>
<evidence type="ECO:0000256" key="4">
    <source>
        <dbReference type="ARBA" id="ARBA00022840"/>
    </source>
</evidence>
<keyword evidence="6 7" id="KW-0238">DNA-binding</keyword>
<dbReference type="HAMAP" id="MF_00092">
    <property type="entry name" value="MutS2"/>
    <property type="match status" value="1"/>
</dbReference>
<gene>
    <name evidence="7" type="primary">mutS2</name>
    <name evidence="7" type="synonym">rqcU</name>
    <name evidence="10" type="ORF">L6773_06440</name>
</gene>
<dbReference type="InterPro" id="IPR000432">
    <property type="entry name" value="DNA_mismatch_repair_MutS_C"/>
</dbReference>
<dbReference type="Pfam" id="PF00488">
    <property type="entry name" value="MutS_V"/>
    <property type="match status" value="1"/>
</dbReference>
<evidence type="ECO:0000256" key="3">
    <source>
        <dbReference type="ARBA" id="ARBA00022801"/>
    </source>
</evidence>
<dbReference type="Pfam" id="PF20297">
    <property type="entry name" value="MSSS"/>
    <property type="match status" value="1"/>
</dbReference>
<reference evidence="10" key="2">
    <citation type="submission" date="2024-05" db="EMBL/GenBank/DDBJ databases">
        <title>Rhodohalobacter halophilus gen. nov., sp. nov., a moderately halophilic member of the family Balneolaceae.</title>
        <authorList>
            <person name="Xia J."/>
        </authorList>
    </citation>
    <scope>NUCLEOTIDE SEQUENCE</scope>
    <source>
        <strain evidence="10">WB101</strain>
    </source>
</reference>
<dbReference type="InterPro" id="IPR005747">
    <property type="entry name" value="MutS2"/>
</dbReference>
<dbReference type="EMBL" id="JAKLWS010000006">
    <property type="protein sequence ID" value="MCG2588197.1"/>
    <property type="molecule type" value="Genomic_DNA"/>
</dbReference>
<evidence type="ECO:0000256" key="8">
    <source>
        <dbReference type="SAM" id="Coils"/>
    </source>
</evidence>
<dbReference type="PIRSF" id="PIRSF005814">
    <property type="entry name" value="MutS_YshD"/>
    <property type="match status" value="1"/>
</dbReference>
<dbReference type="InterPro" id="IPR027417">
    <property type="entry name" value="P-loop_NTPase"/>
</dbReference>
<comment type="function">
    <text evidence="7">Endonuclease that is involved in the suppression of homologous recombination and thus may have a key role in the control of bacterial genetic diversity.</text>
</comment>
<comment type="similarity">
    <text evidence="7">Belongs to the DNA mismatch repair MutS family. MutS2 subfamily.</text>
</comment>
<comment type="function">
    <text evidence="7">Acts as a ribosome collision sensor, splitting the ribosome into its 2 subunits. Detects stalled/collided 70S ribosomes which it binds and splits by an ATP-hydrolysis driven conformational change. Acts upstream of the ribosome quality control system (RQC), a ribosome-associated complex that mediates the extraction of incompletely synthesized nascent chains from stalled ribosomes and their subsequent degradation. Probably generates substrates for RQC.</text>
</comment>
<feature type="binding site" evidence="7">
    <location>
        <begin position="348"/>
        <end position="355"/>
    </location>
    <ligand>
        <name>ATP</name>
        <dbReference type="ChEBI" id="CHEBI:30616"/>
    </ligand>
</feature>
<accession>A0ABS9KBG3</accession>
<dbReference type="GO" id="GO:0004519">
    <property type="term" value="F:endonuclease activity"/>
    <property type="evidence" value="ECO:0007669"/>
    <property type="project" value="UniProtKB-KW"/>
</dbReference>
<sequence>MDSETSIETKKAYQKLGFEAVLEAALKHTYTPYGKEFLHNLSPATDPGTVSKNLSLASEWMKILQSSSNHPLSVIDDVTDILKASRIKESTLPLEDFLIVLENARLGRTLKNFFKENELDLENLSSLSERLVNHQPVEKAIQRVVTDNGELRDDASSELKKIRGKLNRERNRLRDTIHSVMRRVSKKGMTSDEGPTIRSGRMVIPIQAEFKRKVDGFIHDVSSTGQTIYLEPVEALQINNEIRQLESEEQREIERILRELTAEVGKYSDTLERNIPIIAQFDAIHARVKLGLNLEGSIPELSSDGRLNLIRAMNPNLVLKNLSLKDPEPVIPLNLEMNPDELALVITGPNAGGKSVAMRTVGMLNLMLQSGFPIPVQPDSKMPVLNGIYIDIGDDQSIENDLSTFSSRLQWMRNTLQKIKKNSLVLIDEAGSGTDPEEGGALFQAFVEKVIEMGSRVIVTTHHGSLKVFAHEHDKVVNGAMEFNQENLTPTYRFKKGYPGSSYAFEIADRLNLPKEVMKRARELLGEKRDSMGDLLVSLEENMQEFEQLKREYEKRLRSVEKREKDYEEHQKNIKNKRKKILEKAYKDAEEIMKGANQRIEQAVEKVVSEGREDKEKITEARRDILEAKREIKSDKEKVEQEEKPFRSKEKPKVGDYVLIEDSNTSGELVELSGKKATVLVNGMKIKSNLNKLVKTNPPKKEKKSIKTRAYSLSEDTDLSVKPSLDLRGKRGDEAMKELTKYLDNALTRGLSQVEIIHGKGEGILHKLVHEHLEKRPEVKSFEIAPWDSGGSGCTVVHLN</sequence>
<keyword evidence="5 7" id="KW-0694">RNA-binding</keyword>
<keyword evidence="8" id="KW-0175">Coiled coil</keyword>
<dbReference type="Gene3D" id="3.40.50.300">
    <property type="entry name" value="P-loop containing nucleotide triphosphate hydrolases"/>
    <property type="match status" value="1"/>
</dbReference>
<dbReference type="InterPro" id="IPR045076">
    <property type="entry name" value="MutS"/>
</dbReference>
<feature type="domain" description="Smr" evidence="9">
    <location>
        <begin position="725"/>
        <end position="800"/>
    </location>
</feature>
<organism evidence="10 11">
    <name type="scientific">Rhodohalobacter sulfatireducens</name>
    <dbReference type="NCBI Taxonomy" id="2911366"/>
    <lineage>
        <taxon>Bacteria</taxon>
        <taxon>Pseudomonadati</taxon>
        <taxon>Balneolota</taxon>
        <taxon>Balneolia</taxon>
        <taxon>Balneolales</taxon>
        <taxon>Balneolaceae</taxon>
        <taxon>Rhodohalobacter</taxon>
    </lineage>
</organism>
<dbReference type="PANTHER" id="PTHR48466">
    <property type="entry name" value="OS10G0509000 PROTEIN-RELATED"/>
    <property type="match status" value="1"/>
</dbReference>
<dbReference type="NCBIfam" id="TIGR01069">
    <property type="entry name" value="mutS2"/>
    <property type="match status" value="1"/>
</dbReference>